<dbReference type="RefSeq" id="WP_044226881.1">
    <property type="nucleotide sequence ID" value="NZ_JRYR02000001.1"/>
</dbReference>
<comment type="caution">
    <text evidence="2">The sequence shown here is derived from an EMBL/GenBank/DDBJ whole genome shotgun (WGS) entry which is preliminary data.</text>
</comment>
<dbReference type="SUPFAM" id="SSF56300">
    <property type="entry name" value="Metallo-dependent phosphatases"/>
    <property type="match status" value="1"/>
</dbReference>
<dbReference type="GO" id="GO:0016787">
    <property type="term" value="F:hydrolase activity"/>
    <property type="evidence" value="ECO:0007669"/>
    <property type="project" value="InterPro"/>
</dbReference>
<dbReference type="PANTHER" id="PTHR37844:SF1">
    <property type="entry name" value="CALCINEURIN-LIKE PHOSPHOESTERASE DOMAIN-CONTAINING PROTEIN"/>
    <property type="match status" value="1"/>
</dbReference>
<dbReference type="EMBL" id="JRYR02000001">
    <property type="protein sequence ID" value="OHX65133.1"/>
    <property type="molecule type" value="Genomic_DNA"/>
</dbReference>
<dbReference type="Proteomes" id="UP000179797">
    <property type="component" value="Unassembled WGS sequence"/>
</dbReference>
<dbReference type="InterPro" id="IPR004843">
    <property type="entry name" value="Calcineurin-like_PHP"/>
</dbReference>
<dbReference type="Gene3D" id="3.60.21.10">
    <property type="match status" value="1"/>
</dbReference>
<evidence type="ECO:0000259" key="1">
    <source>
        <dbReference type="Pfam" id="PF00149"/>
    </source>
</evidence>
<evidence type="ECO:0000313" key="3">
    <source>
        <dbReference type="Proteomes" id="UP000179797"/>
    </source>
</evidence>
<protein>
    <recommendedName>
        <fullName evidence="1">Calcineurin-like phosphoesterase domain-containing protein</fullName>
    </recommendedName>
</protein>
<dbReference type="STRING" id="915059.NH26_01565"/>
<keyword evidence="3" id="KW-1185">Reference proteome</keyword>
<reference evidence="2 3" key="1">
    <citation type="journal article" date="2012" name="Int. J. Syst. Evol. Microbiol.">
        <title>Flammeovirga pacifica sp. nov., isolated from deep-sea sediment.</title>
        <authorList>
            <person name="Xu H."/>
            <person name="Fu Y."/>
            <person name="Yang N."/>
            <person name="Ding Z."/>
            <person name="Lai Q."/>
            <person name="Zeng R."/>
        </authorList>
    </citation>
    <scope>NUCLEOTIDE SEQUENCE [LARGE SCALE GENOMIC DNA]</scope>
    <source>
        <strain evidence="3">DSM 24597 / LMG 26175 / WPAGA1</strain>
    </source>
</reference>
<proteinExistence type="predicted"/>
<evidence type="ECO:0000313" key="2">
    <source>
        <dbReference type="EMBL" id="OHX65133.1"/>
    </source>
</evidence>
<name>A0A1S1YW79_FLAPC</name>
<dbReference type="Pfam" id="PF00149">
    <property type="entry name" value="Metallophos"/>
    <property type="match status" value="1"/>
</dbReference>
<dbReference type="InterPro" id="IPR029052">
    <property type="entry name" value="Metallo-depent_PP-like"/>
</dbReference>
<dbReference type="OrthoDB" id="356681at2"/>
<organism evidence="2 3">
    <name type="scientific">Flammeovirga pacifica</name>
    <dbReference type="NCBI Taxonomy" id="915059"/>
    <lineage>
        <taxon>Bacteria</taxon>
        <taxon>Pseudomonadati</taxon>
        <taxon>Bacteroidota</taxon>
        <taxon>Cytophagia</taxon>
        <taxon>Cytophagales</taxon>
        <taxon>Flammeovirgaceae</taxon>
        <taxon>Flammeovirga</taxon>
    </lineage>
</organism>
<feature type="domain" description="Calcineurin-like phosphoesterase" evidence="1">
    <location>
        <begin position="1"/>
        <end position="214"/>
    </location>
</feature>
<gene>
    <name evidence="2" type="ORF">NH26_01565</name>
</gene>
<dbReference type="AlphaFoldDB" id="A0A1S1YW79"/>
<accession>A0A1S1YW79</accession>
<sequence length="250" mass="29667">MKIQICSDLHLEFEENRKWIKENPLEVEGDILIIAGDTYYLDQDFAELDFIQKVSTQFKRVFLIPGNHEYYNGFDLSITLDYYCMDILPNVHLVNNYSTVIDGYRLIFSTLWSKVSPHNTIIERRMNDFHRIKYNGELIDIEKYNDIHEKCFNFLQSEINKPKNKIVITHHLPSKECNHPDFYGSILNQAFCVDKTDFILENTVQYWIYGHSHRNMMDFQIGNTQMITNQLGYVQLGEHQSFDFDKVIDL</sequence>
<dbReference type="PANTHER" id="PTHR37844">
    <property type="entry name" value="SER/THR PROTEIN PHOSPHATASE SUPERFAMILY (AFU_ORTHOLOGUE AFUA_1G14840)"/>
    <property type="match status" value="1"/>
</dbReference>